<dbReference type="Proteomes" id="UP001335100">
    <property type="component" value="Unassembled WGS sequence"/>
</dbReference>
<comment type="caution">
    <text evidence="1">The sequence shown here is derived from an EMBL/GenBank/DDBJ whole genome shotgun (WGS) entry which is preliminary data.</text>
</comment>
<proteinExistence type="predicted"/>
<name>A0ABU7HUJ4_9PSED</name>
<evidence type="ECO:0008006" key="3">
    <source>
        <dbReference type="Google" id="ProtNLM"/>
    </source>
</evidence>
<reference evidence="1 2" key="1">
    <citation type="submission" date="2024-01" db="EMBL/GenBank/DDBJ databases">
        <title>Unpublished Manusciprt.</title>
        <authorList>
            <person name="Duman M."/>
            <person name="Valdes E.G."/>
            <person name="Ajmi N."/>
            <person name="Altun S."/>
            <person name="Saticioglu I.B."/>
        </authorList>
    </citation>
    <scope>NUCLEOTIDE SEQUENCE [LARGE SCALE GENOMIC DNA]</scope>
    <source>
        <strain evidence="1 2">148P</strain>
    </source>
</reference>
<organism evidence="1 2">
    <name type="scientific">Pseudomonas ulcerans</name>
    <dbReference type="NCBI Taxonomy" id="3115852"/>
    <lineage>
        <taxon>Bacteria</taxon>
        <taxon>Pseudomonadati</taxon>
        <taxon>Pseudomonadota</taxon>
        <taxon>Gammaproteobacteria</taxon>
        <taxon>Pseudomonadales</taxon>
        <taxon>Pseudomonadaceae</taxon>
        <taxon>Pseudomonas</taxon>
    </lineage>
</organism>
<accession>A0ABU7HUJ4</accession>
<sequence>MTFEHMPTCPQRSRASCQRGMRLTGIGLVLLGLTGCSWVGMALKESAISATGRSGWDSFTFAGDLPAHFGLEVNPGYDPIDPDSSVCQRQNLYGEWSARYFGTTHKVPIKPAAHSFALKLPLTYSVGLCTMRLTEIEIVVHAAHGDQAWQRTTDRGRFRVVDRLPDGVAGFDARGRVEFPAECRWLFQQSVARSRVGELEKLLFCSATGTFLQYDQLAGKTVTLAVAVNPEEEPYRDNTWTKFPNGWKPCLPKEGGWQSCQTPPIFKTFKMNGQTCTVYPGCTE</sequence>
<evidence type="ECO:0000313" key="2">
    <source>
        <dbReference type="Proteomes" id="UP001335100"/>
    </source>
</evidence>
<evidence type="ECO:0000313" key="1">
    <source>
        <dbReference type="EMBL" id="MEE1935209.1"/>
    </source>
</evidence>
<dbReference type="RefSeq" id="WP_330075962.1">
    <property type="nucleotide sequence ID" value="NZ_JAZDQJ010000022.1"/>
</dbReference>
<keyword evidence="2" id="KW-1185">Reference proteome</keyword>
<dbReference type="EMBL" id="JAZDQJ010000022">
    <property type="protein sequence ID" value="MEE1935209.1"/>
    <property type="molecule type" value="Genomic_DNA"/>
</dbReference>
<protein>
    <recommendedName>
        <fullName evidence="3">Lipoprotein</fullName>
    </recommendedName>
</protein>
<gene>
    <name evidence="1" type="ORF">V0R50_18420</name>
</gene>